<comment type="caution">
    <text evidence="3">The sequence shown here is derived from an EMBL/GenBank/DDBJ whole genome shotgun (WGS) entry which is preliminary data.</text>
</comment>
<dbReference type="AlphaFoldDB" id="A0A819VJE7"/>
<feature type="compositionally biased region" description="Basic and acidic residues" evidence="1">
    <location>
        <begin position="802"/>
        <end position="828"/>
    </location>
</feature>
<feature type="compositionally biased region" description="Polar residues" evidence="1">
    <location>
        <begin position="831"/>
        <end position="871"/>
    </location>
</feature>
<dbReference type="PRINTS" id="PR00195">
    <property type="entry name" value="DYNAMIN"/>
</dbReference>
<dbReference type="SUPFAM" id="SSF52540">
    <property type="entry name" value="P-loop containing nucleoside triphosphate hydrolases"/>
    <property type="match status" value="1"/>
</dbReference>
<evidence type="ECO:0000259" key="2">
    <source>
        <dbReference type="Pfam" id="PF00350"/>
    </source>
</evidence>
<gene>
    <name evidence="3" type="ORF">JBS370_LOCUS32142</name>
</gene>
<dbReference type="InterPro" id="IPR045063">
    <property type="entry name" value="Dynamin_N"/>
</dbReference>
<dbReference type="PANTHER" id="PTHR11566">
    <property type="entry name" value="DYNAMIN"/>
    <property type="match status" value="1"/>
</dbReference>
<dbReference type="GO" id="GO:0016020">
    <property type="term" value="C:membrane"/>
    <property type="evidence" value="ECO:0007669"/>
    <property type="project" value="TreeGrafter"/>
</dbReference>
<name>A0A819VJE7_9BILA</name>
<dbReference type="Gene3D" id="3.40.50.300">
    <property type="entry name" value="P-loop containing nucleotide triphosphate hydrolases"/>
    <property type="match status" value="1"/>
</dbReference>
<feature type="domain" description="Dynamin N-terminal" evidence="2">
    <location>
        <begin position="54"/>
        <end position="204"/>
    </location>
</feature>
<organism evidence="3 4">
    <name type="scientific">Rotaria sordida</name>
    <dbReference type="NCBI Taxonomy" id="392033"/>
    <lineage>
        <taxon>Eukaryota</taxon>
        <taxon>Metazoa</taxon>
        <taxon>Spiralia</taxon>
        <taxon>Gnathifera</taxon>
        <taxon>Rotifera</taxon>
        <taxon>Eurotatoria</taxon>
        <taxon>Bdelloidea</taxon>
        <taxon>Philodinida</taxon>
        <taxon>Philodinidae</taxon>
        <taxon>Rotaria</taxon>
    </lineage>
</organism>
<reference evidence="3" key="1">
    <citation type="submission" date="2021-02" db="EMBL/GenBank/DDBJ databases">
        <authorList>
            <person name="Nowell W R."/>
        </authorList>
    </citation>
    <scope>NUCLEOTIDE SEQUENCE</scope>
</reference>
<dbReference type="GO" id="GO:0008017">
    <property type="term" value="F:microtubule binding"/>
    <property type="evidence" value="ECO:0007669"/>
    <property type="project" value="TreeGrafter"/>
</dbReference>
<protein>
    <recommendedName>
        <fullName evidence="2">Dynamin N-terminal domain-containing protein</fullName>
    </recommendedName>
</protein>
<dbReference type="GO" id="GO:0003924">
    <property type="term" value="F:GTPase activity"/>
    <property type="evidence" value="ECO:0007669"/>
    <property type="project" value="TreeGrafter"/>
</dbReference>
<proteinExistence type="predicted"/>
<evidence type="ECO:0000313" key="4">
    <source>
        <dbReference type="Proteomes" id="UP000663836"/>
    </source>
</evidence>
<dbReference type="Proteomes" id="UP000663836">
    <property type="component" value="Unassembled WGS sequence"/>
</dbReference>
<dbReference type="InterPro" id="IPR022812">
    <property type="entry name" value="Dynamin"/>
</dbReference>
<feature type="region of interest" description="Disordered" evidence="1">
    <location>
        <begin position="783"/>
        <end position="871"/>
    </location>
</feature>
<dbReference type="GO" id="GO:0005874">
    <property type="term" value="C:microtubule"/>
    <property type="evidence" value="ECO:0007669"/>
    <property type="project" value="TreeGrafter"/>
</dbReference>
<evidence type="ECO:0000256" key="1">
    <source>
        <dbReference type="SAM" id="MobiDB-lite"/>
    </source>
</evidence>
<dbReference type="EMBL" id="CAJOBD010008320">
    <property type="protein sequence ID" value="CAF4109811.1"/>
    <property type="molecule type" value="Genomic_DNA"/>
</dbReference>
<sequence>MSVYVCGLFLIDYQRKQTVRQYPMIDSAIFEAYEILRKTALDYNLEHDLAVPRIVFVGDTSSGKSMLIQMFLRFPFAFSQANVGTRCPVQYKLRYDRQLADDEIRFIQPGNWRAEDLGNNLQTEMAQIEKKWKHQGGFCVEPFVVEIASKKYTDIEILDVPGLVSGDQDANRRATVERITQRYVRDPNFMIVQIKEAQQLVDNTYGTRRIGELCTEEYTQSDSSFPPRHDYMQHTITIQMKFDAFVREHVNGTDANQDIQTRINAFPNTYFTNVIFDTYNFAAHDYHENVEYIAGIPEKEKNFVDEWIAKLDNEARKSSSKHQLFNQQYRALIGIDVVRKQIQELWLRAFRTALPKLQRVIDQLIEKQKKKFDTALLDLGQQDPRSVRNNYQKYIETFRTMISDYAAYRAEVNNMFDQEDYGRTYEQIENEYNAWNRKESLTWRAYLSADQLKRHPNERLERITTLDLLYVGARHFERLRQRDRAWFESSQSLLYGVMSDNENVEKAIRESLFTFIRETFLIGICWLTQMYTFLTDHFARHVKSLLLSRQFSYLNNHIKFLSLVDLEYHRVTRKFIRQAIEAIQHARYAKMVYAAHDILGTLQNLVRSIPCVHTNNENDDNENKTNLCKTISQVTSDTISNAISRQRPTTAKASSLITNTGTKMEPLKLIYSKGGFSIDNRHPQDAKYLTQTRDTVLELYTAVRGQLVCDITTFFFANVVTKIQDYKSILIENSVQNRINLMSNEKIALLANIEINHSRQIAIEALDQLKNLEQARDAIENAIARINDPHTKSTVDENDGNSDDRKQRIRAMRERTRRKQFDDIEKKLKANQHQSLTPLTNRTPTSSSQTTKAEPSKAKTVNSDTTTTQGQ</sequence>
<evidence type="ECO:0000313" key="3">
    <source>
        <dbReference type="EMBL" id="CAF4109811.1"/>
    </source>
</evidence>
<dbReference type="GO" id="GO:0005737">
    <property type="term" value="C:cytoplasm"/>
    <property type="evidence" value="ECO:0007669"/>
    <property type="project" value="TreeGrafter"/>
</dbReference>
<dbReference type="Pfam" id="PF00350">
    <property type="entry name" value="Dynamin_N"/>
    <property type="match status" value="1"/>
</dbReference>
<feature type="non-terminal residue" evidence="3">
    <location>
        <position position="1"/>
    </location>
</feature>
<accession>A0A819VJE7</accession>
<dbReference type="InterPro" id="IPR027417">
    <property type="entry name" value="P-loop_NTPase"/>
</dbReference>